<accession>A0A2G9CFJ4</accession>
<dbReference type="Gene3D" id="3.60.15.10">
    <property type="entry name" value="Ribonuclease Z/Hydroxyacylglutathione hydrolase-like"/>
    <property type="match status" value="1"/>
</dbReference>
<evidence type="ECO:0000256" key="8">
    <source>
        <dbReference type="ARBA" id="ARBA00022764"/>
    </source>
</evidence>
<evidence type="ECO:0000256" key="2">
    <source>
        <dbReference type="ARBA" id="ARBA00001947"/>
    </source>
</evidence>
<gene>
    <name evidence="13" type="ORF">CS062_00300</name>
</gene>
<dbReference type="GO" id="GO:0017001">
    <property type="term" value="P:antibiotic catabolic process"/>
    <property type="evidence" value="ECO:0007669"/>
    <property type="project" value="InterPro"/>
</dbReference>
<evidence type="ECO:0000313" key="13">
    <source>
        <dbReference type="EMBL" id="PIM55216.1"/>
    </source>
</evidence>
<dbReference type="SMART" id="SM00849">
    <property type="entry name" value="Lactamase_B"/>
    <property type="match status" value="1"/>
</dbReference>
<dbReference type="Proteomes" id="UP000231501">
    <property type="component" value="Unassembled WGS sequence"/>
</dbReference>
<dbReference type="InterPro" id="IPR036866">
    <property type="entry name" value="RibonucZ/Hydroxyglut_hydro"/>
</dbReference>
<reference evidence="13 14" key="1">
    <citation type="submission" date="2017-11" db="EMBL/GenBank/DDBJ databases">
        <title>Draft genome sequence of Mitsuaria sp. HWN-4.</title>
        <authorList>
            <person name="Gundlapally S.R."/>
        </authorList>
    </citation>
    <scope>NUCLEOTIDE SEQUENCE [LARGE SCALE GENOMIC DNA]</scope>
    <source>
        <strain evidence="13 14">HWN-4</strain>
    </source>
</reference>
<dbReference type="PANTHER" id="PTHR42951:SF14">
    <property type="entry name" value="METALLO-BETA-LACTAMASE SUPERFAMILY PROTEIN"/>
    <property type="match status" value="1"/>
</dbReference>
<dbReference type="GO" id="GO:0046677">
    <property type="term" value="P:response to antibiotic"/>
    <property type="evidence" value="ECO:0007669"/>
    <property type="project" value="UniProtKB-KW"/>
</dbReference>
<dbReference type="EMBL" id="PEOG01000003">
    <property type="protein sequence ID" value="PIM55216.1"/>
    <property type="molecule type" value="Genomic_DNA"/>
</dbReference>
<dbReference type="SUPFAM" id="SSF56281">
    <property type="entry name" value="Metallo-hydrolase/oxidoreductase"/>
    <property type="match status" value="1"/>
</dbReference>
<evidence type="ECO:0000256" key="1">
    <source>
        <dbReference type="ARBA" id="ARBA00001526"/>
    </source>
</evidence>
<evidence type="ECO:0000256" key="3">
    <source>
        <dbReference type="ARBA" id="ARBA00004418"/>
    </source>
</evidence>
<comment type="catalytic activity">
    <reaction evidence="1">
        <text>a beta-lactam + H2O = a substituted beta-amino acid</text>
        <dbReference type="Rhea" id="RHEA:20401"/>
        <dbReference type="ChEBI" id="CHEBI:15377"/>
        <dbReference type="ChEBI" id="CHEBI:35627"/>
        <dbReference type="ChEBI" id="CHEBI:140347"/>
        <dbReference type="EC" id="3.5.2.6"/>
    </reaction>
</comment>
<evidence type="ECO:0000256" key="7">
    <source>
        <dbReference type="ARBA" id="ARBA00022729"/>
    </source>
</evidence>
<evidence type="ECO:0000256" key="10">
    <source>
        <dbReference type="ARBA" id="ARBA00022833"/>
    </source>
</evidence>
<dbReference type="PROSITE" id="PS00743">
    <property type="entry name" value="BETA_LACTAMASE_B_1"/>
    <property type="match status" value="1"/>
</dbReference>
<dbReference type="CDD" id="cd06262">
    <property type="entry name" value="metallo-hydrolase-like_MBL-fold"/>
    <property type="match status" value="1"/>
</dbReference>
<proteinExistence type="inferred from homology"/>
<dbReference type="RefSeq" id="WP_099859492.1">
    <property type="nucleotide sequence ID" value="NZ_PEOG01000003.1"/>
</dbReference>
<dbReference type="AlphaFoldDB" id="A0A2G9CFJ4"/>
<keyword evidence="8" id="KW-0574">Periplasm</keyword>
<keyword evidence="6" id="KW-0479">Metal-binding</keyword>
<evidence type="ECO:0000259" key="12">
    <source>
        <dbReference type="SMART" id="SM00849"/>
    </source>
</evidence>
<protein>
    <recommendedName>
        <fullName evidence="5">beta-lactamase</fullName>
        <ecNumber evidence="5">3.5.2.6</ecNumber>
    </recommendedName>
</protein>
<comment type="cofactor">
    <cofactor evidence="2">
        <name>Zn(2+)</name>
        <dbReference type="ChEBI" id="CHEBI:29105"/>
    </cofactor>
</comment>
<dbReference type="InterPro" id="IPR001279">
    <property type="entry name" value="Metallo-B-lactamas"/>
</dbReference>
<comment type="similarity">
    <text evidence="4">Belongs to the metallo-beta-lactamase superfamily. Class-B beta-lactamase family.</text>
</comment>
<evidence type="ECO:0000256" key="9">
    <source>
        <dbReference type="ARBA" id="ARBA00022801"/>
    </source>
</evidence>
<evidence type="ECO:0000313" key="14">
    <source>
        <dbReference type="Proteomes" id="UP000231501"/>
    </source>
</evidence>
<dbReference type="PANTHER" id="PTHR42951">
    <property type="entry name" value="METALLO-BETA-LACTAMASE DOMAIN-CONTAINING"/>
    <property type="match status" value="1"/>
</dbReference>
<dbReference type="InterPro" id="IPR001018">
    <property type="entry name" value="Beta-lactamase_class-B_CS"/>
</dbReference>
<dbReference type="Pfam" id="PF00753">
    <property type="entry name" value="Lactamase_B"/>
    <property type="match status" value="1"/>
</dbReference>
<dbReference type="InterPro" id="IPR050855">
    <property type="entry name" value="NDM-1-like"/>
</dbReference>
<dbReference type="GO" id="GO:0008800">
    <property type="term" value="F:beta-lactamase activity"/>
    <property type="evidence" value="ECO:0007669"/>
    <property type="project" value="UniProtKB-EC"/>
</dbReference>
<evidence type="ECO:0000256" key="11">
    <source>
        <dbReference type="ARBA" id="ARBA00023251"/>
    </source>
</evidence>
<keyword evidence="7" id="KW-0732">Signal</keyword>
<evidence type="ECO:0000256" key="4">
    <source>
        <dbReference type="ARBA" id="ARBA00005250"/>
    </source>
</evidence>
<evidence type="ECO:0000256" key="5">
    <source>
        <dbReference type="ARBA" id="ARBA00012865"/>
    </source>
</evidence>
<evidence type="ECO:0000256" key="6">
    <source>
        <dbReference type="ARBA" id="ARBA00022723"/>
    </source>
</evidence>
<dbReference type="GO" id="GO:0042597">
    <property type="term" value="C:periplasmic space"/>
    <property type="evidence" value="ECO:0007669"/>
    <property type="project" value="UniProtKB-SubCell"/>
</dbReference>
<organism evidence="13 14">
    <name type="scientific">Roseateles chitinivorans</name>
    <dbReference type="NCBI Taxonomy" id="2917965"/>
    <lineage>
        <taxon>Bacteria</taxon>
        <taxon>Pseudomonadati</taxon>
        <taxon>Pseudomonadota</taxon>
        <taxon>Betaproteobacteria</taxon>
        <taxon>Burkholderiales</taxon>
        <taxon>Sphaerotilaceae</taxon>
        <taxon>Roseateles</taxon>
    </lineage>
</organism>
<feature type="domain" description="Metallo-beta-lactamase" evidence="12">
    <location>
        <begin position="28"/>
        <end position="216"/>
    </location>
</feature>
<sequence>MTSAWGADKSGVAVLPPGISVLERGWLSSNNVLLHGATPEEGTVLVDTGYASHAEQTLALLDTILRPNEALRLILNTHLHSDHCGGNALLSQRHGCPILVPPGEYIAVSTWDEEVLTFRATGQHCTRFTPAGKLVPGQTLHQGGREWHVHAAPGHDPHSVILHEPSSGTLLSADALWERGFGIVFPELDGEDAFDQVAATLDTIERLNPTVVIPGHGPPFRDVSTAIRIARERVDYFRREPERHAVHAVKALTAFHMLEVGQSSRDELIDWLTSTPIFISTWRRFFSLHGLLDWASELLDQLVKAKVLLASVEGERVVLRVRDG</sequence>
<name>A0A2G9CFJ4_9BURK</name>
<keyword evidence="10" id="KW-0862">Zinc</keyword>
<dbReference type="GO" id="GO:0008270">
    <property type="term" value="F:zinc ion binding"/>
    <property type="evidence" value="ECO:0007669"/>
    <property type="project" value="InterPro"/>
</dbReference>
<keyword evidence="9 13" id="KW-0378">Hydrolase</keyword>
<comment type="subcellular location">
    <subcellularLocation>
        <location evidence="3">Periplasm</location>
    </subcellularLocation>
</comment>
<dbReference type="OrthoDB" id="2971563at2"/>
<dbReference type="EC" id="3.5.2.6" evidence="5"/>
<comment type="caution">
    <text evidence="13">The sequence shown here is derived from an EMBL/GenBank/DDBJ whole genome shotgun (WGS) entry which is preliminary data.</text>
</comment>
<keyword evidence="14" id="KW-1185">Reference proteome</keyword>
<keyword evidence="11" id="KW-0046">Antibiotic resistance</keyword>